<dbReference type="PANTHER" id="PTHR43767">
    <property type="entry name" value="LONG-CHAIN-FATTY-ACID--COA LIGASE"/>
    <property type="match status" value="1"/>
</dbReference>
<reference evidence="3" key="1">
    <citation type="submission" date="2022-10" db="EMBL/GenBank/DDBJ databases">
        <title>Cytochrome P450 Catalyzes Benzene Ring Formation in the Biosynthesis of Trialkyl-Substituted Aromatic Polyketides.</title>
        <authorList>
            <person name="Zhao E."/>
            <person name="Ge H."/>
        </authorList>
    </citation>
    <scope>NUCLEOTIDE SEQUENCE</scope>
    <source>
        <strain evidence="3">NA0869</strain>
    </source>
</reference>
<dbReference type="InterPro" id="IPR050237">
    <property type="entry name" value="ATP-dep_AMP-bd_enzyme"/>
</dbReference>
<dbReference type="Proteomes" id="UP001163878">
    <property type="component" value="Chromosome"/>
</dbReference>
<gene>
    <name evidence="3" type="ORF">OGH68_07175</name>
</gene>
<dbReference type="PANTHER" id="PTHR43767:SF1">
    <property type="entry name" value="NONRIBOSOMAL PEPTIDE SYNTHASE PES1 (EUROFUNG)-RELATED"/>
    <property type="match status" value="1"/>
</dbReference>
<proteinExistence type="predicted"/>
<dbReference type="PROSITE" id="PS00455">
    <property type="entry name" value="AMP_BINDING"/>
    <property type="match status" value="1"/>
</dbReference>
<feature type="domain" description="AMP-dependent synthetase/ligase" evidence="1">
    <location>
        <begin position="33"/>
        <end position="416"/>
    </location>
</feature>
<evidence type="ECO:0000313" key="3">
    <source>
        <dbReference type="EMBL" id="UYQ61272.1"/>
    </source>
</evidence>
<dbReference type="Gene3D" id="3.30.300.30">
    <property type="match status" value="1"/>
</dbReference>
<dbReference type="InterPro" id="IPR042099">
    <property type="entry name" value="ANL_N_sf"/>
</dbReference>
<evidence type="ECO:0000259" key="1">
    <source>
        <dbReference type="Pfam" id="PF00501"/>
    </source>
</evidence>
<accession>A0ABY6I2R1</accession>
<dbReference type="InterPro" id="IPR000873">
    <property type="entry name" value="AMP-dep_synth/lig_dom"/>
</dbReference>
<protein>
    <submittedName>
        <fullName evidence="3">AMP-binding protein</fullName>
    </submittedName>
</protein>
<sequence length="551" mass="58736">MNSPSYAAKPWLSQLTEAQRAPVDPAPTVVHSFRAAVARAPEHTALAYFDGRLSYRETDALSDSVAGHLASRGVSRGDRVAVMLQNTPHFVIALLGAWKAGATVVPLNPMYKSGEVAHVLADADVSALICSDRAWEAYLRDCAAASPVRIALTACELDLQTRDDERVLGFERTLSADDADDLLAVARRGLPAPADREPAATDVALISYTSGTSGTPKGAMNLHGGITYNAERQRTGHPVPERACYFVLAPLFHITGMVCQLAACVANAGTLALAYRFEAGVVLDAFLEHRPAYTVGPSTAFMALAAHPAATPEHFESFEVISSGGAPVPPALVEMFRAGFGPYIRNGYGLTECTAPCASVPPEKEAPVDPASGTLSVGVPGPDTVVRIVDEHGDDVPFGEQGEIAVSGPQVVPGYWRLPEATAEAFPDGELRTGDIGFMDADGWLYVVDRKKDMINASGFKVWPREVEDVLYTHPAVREAAVVGVPDAYRGESVKAFVSLRPGASAEAAEISAYCAERLAAYKYPREVEVLPELPKTTSGKILRRELRSPA</sequence>
<dbReference type="InterPro" id="IPR025110">
    <property type="entry name" value="AMP-bd_C"/>
</dbReference>
<dbReference type="InterPro" id="IPR045851">
    <property type="entry name" value="AMP-bd_C_sf"/>
</dbReference>
<dbReference type="EMBL" id="CP107567">
    <property type="protein sequence ID" value="UYQ61272.1"/>
    <property type="molecule type" value="Genomic_DNA"/>
</dbReference>
<dbReference type="Pfam" id="PF00501">
    <property type="entry name" value="AMP-binding"/>
    <property type="match status" value="1"/>
</dbReference>
<evidence type="ECO:0000259" key="2">
    <source>
        <dbReference type="Pfam" id="PF13193"/>
    </source>
</evidence>
<feature type="domain" description="AMP-binding enzyme C-terminal" evidence="2">
    <location>
        <begin position="466"/>
        <end position="541"/>
    </location>
</feature>
<keyword evidence="4" id="KW-1185">Reference proteome</keyword>
<dbReference type="Pfam" id="PF13193">
    <property type="entry name" value="AMP-binding_C"/>
    <property type="match status" value="1"/>
</dbReference>
<organism evidence="3 4">
    <name type="scientific">Streptomyces peucetius</name>
    <dbReference type="NCBI Taxonomy" id="1950"/>
    <lineage>
        <taxon>Bacteria</taxon>
        <taxon>Bacillati</taxon>
        <taxon>Actinomycetota</taxon>
        <taxon>Actinomycetes</taxon>
        <taxon>Kitasatosporales</taxon>
        <taxon>Streptomycetaceae</taxon>
        <taxon>Streptomyces</taxon>
    </lineage>
</organism>
<evidence type="ECO:0000313" key="4">
    <source>
        <dbReference type="Proteomes" id="UP001163878"/>
    </source>
</evidence>
<name>A0ABY6I2R1_STRPE</name>
<dbReference type="Gene3D" id="3.40.50.12780">
    <property type="entry name" value="N-terminal domain of ligase-like"/>
    <property type="match status" value="1"/>
</dbReference>
<dbReference type="InterPro" id="IPR020845">
    <property type="entry name" value="AMP-binding_CS"/>
</dbReference>
<dbReference type="SUPFAM" id="SSF56801">
    <property type="entry name" value="Acetyl-CoA synthetase-like"/>
    <property type="match status" value="1"/>
</dbReference>
<dbReference type="RefSeq" id="WP_264242479.1">
    <property type="nucleotide sequence ID" value="NZ_CP107567.1"/>
</dbReference>